<evidence type="ECO:0000313" key="3">
    <source>
        <dbReference type="Proteomes" id="UP001604335"/>
    </source>
</evidence>
<sequence>MSDYQERRRLIRENLKIQPVNHGQVHTCLVGMRSQPEISPDRYEELRWSLQNHNSNLIPILVRRTDQLGDEVEYEVIHGADWVVVANDLDIGMLWAWVFDLSDAEAALAQEELAVLLGGDPPPASIANPDPDPQAVVEPGIDPTFSQRLEEQLTQRLEQLLDQKLTQSLAGVTVADRQALGDANSAQTLAKLESQMTDLSQQLANLSQTGNPIAQPQPPGPTSETSSSSAAQEIVASLERSIHRLCEVVTEGSKITLTIEPPAKSPAQVLDPQEAELRKIYSAVALTKLKILARDKGIAVSSKAKAEEIIEALIESHRPSAAP</sequence>
<reference evidence="3" key="1">
    <citation type="journal article" date="2024" name="Algal Res.">
        <title>Biochemical, toxicological and genomic investigation of a high-biomass producing Limnothrix strain isolated from Italian shallow drinking water reservoir.</title>
        <authorList>
            <person name="Simonazzi M."/>
            <person name="Shishido T.K."/>
            <person name="Delbaje E."/>
            <person name="Wahlsten M."/>
            <person name="Fewer D.P."/>
            <person name="Sivonen K."/>
            <person name="Pezzolesi L."/>
            <person name="Pistocchi R."/>
        </authorList>
    </citation>
    <scope>NUCLEOTIDE SEQUENCE [LARGE SCALE GENOMIC DNA]</scope>
    <source>
        <strain evidence="3">LRLZ20PSL1</strain>
    </source>
</reference>
<name>A0ABW7C741_9CYAN</name>
<dbReference type="RefSeq" id="WP_393011019.1">
    <property type="nucleotide sequence ID" value="NZ_JAZAQF010000028.1"/>
</dbReference>
<organism evidence="2 3">
    <name type="scientific">Limnothrix redekei LRLZ20PSL1</name>
    <dbReference type="NCBI Taxonomy" id="3112953"/>
    <lineage>
        <taxon>Bacteria</taxon>
        <taxon>Bacillati</taxon>
        <taxon>Cyanobacteriota</taxon>
        <taxon>Cyanophyceae</taxon>
        <taxon>Pseudanabaenales</taxon>
        <taxon>Pseudanabaenaceae</taxon>
        <taxon>Limnothrix</taxon>
    </lineage>
</organism>
<evidence type="ECO:0000313" key="2">
    <source>
        <dbReference type="EMBL" id="MFG3817000.1"/>
    </source>
</evidence>
<proteinExistence type="predicted"/>
<evidence type="ECO:0000256" key="1">
    <source>
        <dbReference type="SAM" id="MobiDB-lite"/>
    </source>
</evidence>
<keyword evidence="3" id="KW-1185">Reference proteome</keyword>
<dbReference type="EMBL" id="JAZAQF010000028">
    <property type="protein sequence ID" value="MFG3817000.1"/>
    <property type="molecule type" value="Genomic_DNA"/>
</dbReference>
<evidence type="ECO:0008006" key="4">
    <source>
        <dbReference type="Google" id="ProtNLM"/>
    </source>
</evidence>
<accession>A0ABW7C741</accession>
<feature type="region of interest" description="Disordered" evidence="1">
    <location>
        <begin position="120"/>
        <end position="140"/>
    </location>
</feature>
<gene>
    <name evidence="2" type="ORF">VPK24_05075</name>
</gene>
<dbReference type="Proteomes" id="UP001604335">
    <property type="component" value="Unassembled WGS sequence"/>
</dbReference>
<feature type="compositionally biased region" description="Low complexity" evidence="1">
    <location>
        <begin position="222"/>
        <end position="233"/>
    </location>
</feature>
<comment type="caution">
    <text evidence="2">The sequence shown here is derived from an EMBL/GenBank/DDBJ whole genome shotgun (WGS) entry which is preliminary data.</text>
</comment>
<feature type="region of interest" description="Disordered" evidence="1">
    <location>
        <begin position="209"/>
        <end position="233"/>
    </location>
</feature>
<protein>
    <recommendedName>
        <fullName evidence="4">Rho termination factor N-terminal domain-containing protein</fullName>
    </recommendedName>
</protein>